<dbReference type="GO" id="GO:0003723">
    <property type="term" value="F:RNA binding"/>
    <property type="evidence" value="ECO:0007669"/>
    <property type="project" value="UniProtKB-KW"/>
</dbReference>
<comment type="caution">
    <text evidence="3">The sequence shown here is derived from an EMBL/GenBank/DDBJ whole genome shotgun (WGS) entry which is preliminary data.</text>
</comment>
<dbReference type="PANTHER" id="PTHR48029">
    <property type="entry name" value="NUCLEOLAR PROTEIN 8"/>
    <property type="match status" value="1"/>
</dbReference>
<evidence type="ECO:0000256" key="1">
    <source>
        <dbReference type="ARBA" id="ARBA00022884"/>
    </source>
</evidence>
<feature type="region of interest" description="Disordered" evidence="2">
    <location>
        <begin position="32"/>
        <end position="73"/>
    </location>
</feature>
<dbReference type="STRING" id="151549.A0A4C1T5D5"/>
<evidence type="ECO:0000313" key="3">
    <source>
        <dbReference type="EMBL" id="GBP09405.1"/>
    </source>
</evidence>
<dbReference type="PANTHER" id="PTHR48029:SF1">
    <property type="entry name" value="NUCLEOLAR PROTEIN 8"/>
    <property type="match status" value="1"/>
</dbReference>
<evidence type="ECO:0000256" key="2">
    <source>
        <dbReference type="SAM" id="MobiDB-lite"/>
    </source>
</evidence>
<protein>
    <submittedName>
        <fullName evidence="3">Probable RNA-binding protein CG14230</fullName>
    </submittedName>
</protein>
<sequence length="216" mass="25502">MLSISLSDLNWRKIRGQQIKVSLAKESFLERLKREREEQQSESEPEDGKFGKGKINIFGSDGESDDEYSGFNAANMGKKGEKLARMQAKQSLDPRFRIDAKFVEENDEEREKPYADEPENERQWQMNILEQVVGRKLDTVKSADKLKQNKKMLRYDPSKDEHQKFERSIEEDSVIKNPLRRKPMQKLLLNQQKCQKKYFTLFPIHYSTVAQSRRRI</sequence>
<dbReference type="Proteomes" id="UP000299102">
    <property type="component" value="Unassembled WGS sequence"/>
</dbReference>
<dbReference type="EMBL" id="BGZK01004515">
    <property type="protein sequence ID" value="GBP09405.1"/>
    <property type="molecule type" value="Genomic_DNA"/>
</dbReference>
<accession>A0A4C1T5D5</accession>
<evidence type="ECO:0000313" key="4">
    <source>
        <dbReference type="Proteomes" id="UP000299102"/>
    </source>
</evidence>
<name>A0A4C1T5D5_EUMVA</name>
<keyword evidence="1" id="KW-0694">RNA-binding</keyword>
<dbReference type="AlphaFoldDB" id="A0A4C1T5D5"/>
<gene>
    <name evidence="3" type="ORF">EVAR_73470_1</name>
</gene>
<dbReference type="OrthoDB" id="21643at2759"/>
<keyword evidence="4" id="KW-1185">Reference proteome</keyword>
<proteinExistence type="predicted"/>
<reference evidence="3 4" key="1">
    <citation type="journal article" date="2019" name="Commun. Biol.">
        <title>The bagworm genome reveals a unique fibroin gene that provides high tensile strength.</title>
        <authorList>
            <person name="Kono N."/>
            <person name="Nakamura H."/>
            <person name="Ohtoshi R."/>
            <person name="Tomita M."/>
            <person name="Numata K."/>
            <person name="Arakawa K."/>
        </authorList>
    </citation>
    <scope>NUCLEOTIDE SEQUENCE [LARGE SCALE GENOMIC DNA]</scope>
</reference>
<organism evidence="3 4">
    <name type="scientific">Eumeta variegata</name>
    <name type="common">Bagworm moth</name>
    <name type="synonym">Eumeta japonica</name>
    <dbReference type="NCBI Taxonomy" id="151549"/>
    <lineage>
        <taxon>Eukaryota</taxon>
        <taxon>Metazoa</taxon>
        <taxon>Ecdysozoa</taxon>
        <taxon>Arthropoda</taxon>
        <taxon>Hexapoda</taxon>
        <taxon>Insecta</taxon>
        <taxon>Pterygota</taxon>
        <taxon>Neoptera</taxon>
        <taxon>Endopterygota</taxon>
        <taxon>Lepidoptera</taxon>
        <taxon>Glossata</taxon>
        <taxon>Ditrysia</taxon>
        <taxon>Tineoidea</taxon>
        <taxon>Psychidae</taxon>
        <taxon>Oiketicinae</taxon>
        <taxon>Eumeta</taxon>
    </lineage>
</organism>